<name>A0ABW3WAI0_9RHOO</name>
<dbReference type="InterPro" id="IPR011059">
    <property type="entry name" value="Metal-dep_hydrolase_composite"/>
</dbReference>
<evidence type="ECO:0000313" key="3">
    <source>
        <dbReference type="Proteomes" id="UP001597158"/>
    </source>
</evidence>
<dbReference type="Proteomes" id="UP001597158">
    <property type="component" value="Unassembled WGS sequence"/>
</dbReference>
<dbReference type="SUPFAM" id="SSF51556">
    <property type="entry name" value="Metallo-dependent hydrolases"/>
    <property type="match status" value="1"/>
</dbReference>
<dbReference type="Gene3D" id="3.20.20.140">
    <property type="entry name" value="Metal-dependent hydrolases"/>
    <property type="match status" value="1"/>
</dbReference>
<dbReference type="PANTHER" id="PTHR22642">
    <property type="entry name" value="IMIDAZOLONEPROPIONASE"/>
    <property type="match status" value="1"/>
</dbReference>
<dbReference type="SUPFAM" id="SSF51338">
    <property type="entry name" value="Composite domain of metallo-dependent hydrolases"/>
    <property type="match status" value="1"/>
</dbReference>
<dbReference type="GO" id="GO:0016787">
    <property type="term" value="F:hydrolase activity"/>
    <property type="evidence" value="ECO:0007669"/>
    <property type="project" value="UniProtKB-KW"/>
</dbReference>
<comment type="caution">
    <text evidence="2">The sequence shown here is derived from an EMBL/GenBank/DDBJ whole genome shotgun (WGS) entry which is preliminary data.</text>
</comment>
<dbReference type="RefSeq" id="WP_277830524.1">
    <property type="nucleotide sequence ID" value="NZ_JARQZE010000001.1"/>
</dbReference>
<feature type="domain" description="Amidohydrolase 3" evidence="1">
    <location>
        <begin position="54"/>
        <end position="537"/>
    </location>
</feature>
<dbReference type="EC" id="3.5.-.-" evidence="2"/>
<dbReference type="Pfam" id="PF07969">
    <property type="entry name" value="Amidohydro_3"/>
    <property type="match status" value="1"/>
</dbReference>
<dbReference type="InterPro" id="IPR033932">
    <property type="entry name" value="YtcJ-like"/>
</dbReference>
<dbReference type="Gene3D" id="2.30.40.10">
    <property type="entry name" value="Urease, subunit C, domain 1"/>
    <property type="match status" value="1"/>
</dbReference>
<organism evidence="2 3">
    <name type="scientific">Thauera mechernichensis</name>
    <dbReference type="NCBI Taxonomy" id="82788"/>
    <lineage>
        <taxon>Bacteria</taxon>
        <taxon>Pseudomonadati</taxon>
        <taxon>Pseudomonadota</taxon>
        <taxon>Betaproteobacteria</taxon>
        <taxon>Rhodocyclales</taxon>
        <taxon>Zoogloeaceae</taxon>
        <taxon>Thauera</taxon>
    </lineage>
</organism>
<keyword evidence="3" id="KW-1185">Reference proteome</keyword>
<dbReference type="CDD" id="cd01300">
    <property type="entry name" value="YtcJ_like"/>
    <property type="match status" value="1"/>
</dbReference>
<dbReference type="PANTHER" id="PTHR22642:SF2">
    <property type="entry name" value="PROTEIN LONG AFTER FAR-RED 3"/>
    <property type="match status" value="1"/>
</dbReference>
<dbReference type="EMBL" id="JBHTMC010000001">
    <property type="protein sequence ID" value="MFD1261952.1"/>
    <property type="molecule type" value="Genomic_DNA"/>
</dbReference>
<protein>
    <submittedName>
        <fullName evidence="2">Amidohydrolase</fullName>
        <ecNumber evidence="2">3.5.-.-</ecNumber>
    </submittedName>
</protein>
<sequence length="540" mass="59395">MSIRIFSARRIVTMDPSLPEATHVAVRGGKVLGVGPLEELHDLGDYELDERFADKVILPGFVEGHSHALEGAIWKYLYLGYFPRTDPTGRLWEGVKSLAQMQQRLRQAAALPAGEPLVAWGFDPVYFDGVRLDKRALDEAVGERPVVVFHASLHVLSVNSTMLRLSGLDRHAGVEGIMLGADGCPNGELQEMAAMHGIFEALGRNLFEEVSSVDALRAYGAVARRAGVTTITDLYNPLTDAGIAALREVAAADDYPVRLVPAMSALAWPADQGVARLQACSEWSTERLHFGLVKLMTDGSIQGYTARMKWPGYHDGHPNGMWNAPPEALQQFVLDYHQAGLQLHIHTNGDEAVDLMLDAIEEALTLWPRPDHRHTLQHCQFISQAKLRRAAKLGVCLNMFANHIYYWGDIHRERTLGYARSRRLEPLASALRLGIPTAIHSDAPVTPLGPLFTAWCAVERRTASGAELGTHERLSVAQALHTITLGAAYTLRLDHLVGSLEVGKYADMVVLDEDPFEVAPDRLRAIRIAATVLGGRVHEN</sequence>
<keyword evidence="2" id="KW-0378">Hydrolase</keyword>
<evidence type="ECO:0000313" key="2">
    <source>
        <dbReference type="EMBL" id="MFD1261952.1"/>
    </source>
</evidence>
<reference evidence="3" key="1">
    <citation type="journal article" date="2019" name="Int. J. Syst. Evol. Microbiol.">
        <title>The Global Catalogue of Microorganisms (GCM) 10K type strain sequencing project: providing services to taxonomists for standard genome sequencing and annotation.</title>
        <authorList>
            <consortium name="The Broad Institute Genomics Platform"/>
            <consortium name="The Broad Institute Genome Sequencing Center for Infectious Disease"/>
            <person name="Wu L."/>
            <person name="Ma J."/>
        </authorList>
    </citation>
    <scope>NUCLEOTIDE SEQUENCE [LARGE SCALE GENOMIC DNA]</scope>
    <source>
        <strain evidence="3">CCUG 48884</strain>
    </source>
</reference>
<evidence type="ECO:0000259" key="1">
    <source>
        <dbReference type="Pfam" id="PF07969"/>
    </source>
</evidence>
<dbReference type="InterPro" id="IPR013108">
    <property type="entry name" value="Amidohydro_3"/>
</dbReference>
<proteinExistence type="predicted"/>
<gene>
    <name evidence="2" type="ORF">ACFQ4M_00060</name>
</gene>
<dbReference type="Gene3D" id="3.10.310.70">
    <property type="match status" value="1"/>
</dbReference>
<dbReference type="InterPro" id="IPR032466">
    <property type="entry name" value="Metal_Hydrolase"/>
</dbReference>
<accession>A0ABW3WAI0</accession>